<dbReference type="Proteomes" id="UP000799441">
    <property type="component" value="Unassembled WGS sequence"/>
</dbReference>
<feature type="compositionally biased region" description="Acidic residues" evidence="1">
    <location>
        <begin position="325"/>
        <end position="346"/>
    </location>
</feature>
<dbReference type="EMBL" id="MU003874">
    <property type="protein sequence ID" value="KAF2716468.1"/>
    <property type="molecule type" value="Genomic_DNA"/>
</dbReference>
<organism evidence="2 3">
    <name type="scientific">Polychaeton citri CBS 116435</name>
    <dbReference type="NCBI Taxonomy" id="1314669"/>
    <lineage>
        <taxon>Eukaryota</taxon>
        <taxon>Fungi</taxon>
        <taxon>Dikarya</taxon>
        <taxon>Ascomycota</taxon>
        <taxon>Pezizomycotina</taxon>
        <taxon>Dothideomycetes</taxon>
        <taxon>Dothideomycetidae</taxon>
        <taxon>Capnodiales</taxon>
        <taxon>Capnodiaceae</taxon>
        <taxon>Polychaeton</taxon>
    </lineage>
</organism>
<protein>
    <recommendedName>
        <fullName evidence="4">F-box domain-containing protein</fullName>
    </recommendedName>
</protein>
<evidence type="ECO:0008006" key="4">
    <source>
        <dbReference type="Google" id="ProtNLM"/>
    </source>
</evidence>
<comment type="caution">
    <text evidence="2">The sequence shown here is derived from an EMBL/GenBank/DDBJ whole genome shotgun (WGS) entry which is preliminary data.</text>
</comment>
<dbReference type="AlphaFoldDB" id="A0A9P4PZ60"/>
<keyword evidence="3" id="KW-1185">Reference proteome</keyword>
<evidence type="ECO:0000313" key="2">
    <source>
        <dbReference type="EMBL" id="KAF2716468.1"/>
    </source>
</evidence>
<evidence type="ECO:0000256" key="1">
    <source>
        <dbReference type="SAM" id="MobiDB-lite"/>
    </source>
</evidence>
<accession>A0A9P4PZ60</accession>
<feature type="region of interest" description="Disordered" evidence="1">
    <location>
        <begin position="317"/>
        <end position="346"/>
    </location>
</feature>
<name>A0A9P4PZ60_9PEZI</name>
<sequence>MSLLDSPLELVDNTISFITLADTKLAPLKITSNDLDNFKAFVTHSHPYHRAALRTLDFTIVLPTYDNKACSRFEREEDRLANNEAFSKAVTRLFDALESCEHVDKPWPIALCFGCIYSPMDRKQRYPEEYRADYTACELSQRHDLWENRYEHSNLQLLQPVKLPSLSRVVCFSIFAHVGRYVEPATVASIIASLPNLESTTWHLTDGERKFANLRTQLRQELGQSLPPLCCADLKTLNLECQHEPPWKESFKECRSSALACESSCRIDRILRKPLWMDLFTLDVNSSSLADWLKLGELSLLFSQVRLDGGWYFERDPSVPRPNDSDESDSDMEDFPSNEESSSDYDDNESFFFLEANGNTTGYLRSL</sequence>
<evidence type="ECO:0000313" key="3">
    <source>
        <dbReference type="Proteomes" id="UP000799441"/>
    </source>
</evidence>
<dbReference type="OrthoDB" id="5985073at2759"/>
<gene>
    <name evidence="2" type="ORF">K431DRAFT_325294</name>
</gene>
<reference evidence="2" key="1">
    <citation type="journal article" date="2020" name="Stud. Mycol.">
        <title>101 Dothideomycetes genomes: a test case for predicting lifestyles and emergence of pathogens.</title>
        <authorList>
            <person name="Haridas S."/>
            <person name="Albert R."/>
            <person name="Binder M."/>
            <person name="Bloem J."/>
            <person name="Labutti K."/>
            <person name="Salamov A."/>
            <person name="Andreopoulos B."/>
            <person name="Baker S."/>
            <person name="Barry K."/>
            <person name="Bills G."/>
            <person name="Bluhm B."/>
            <person name="Cannon C."/>
            <person name="Castanera R."/>
            <person name="Culley D."/>
            <person name="Daum C."/>
            <person name="Ezra D."/>
            <person name="Gonzalez J."/>
            <person name="Henrissat B."/>
            <person name="Kuo A."/>
            <person name="Liang C."/>
            <person name="Lipzen A."/>
            <person name="Lutzoni F."/>
            <person name="Magnuson J."/>
            <person name="Mondo S."/>
            <person name="Nolan M."/>
            <person name="Ohm R."/>
            <person name="Pangilinan J."/>
            <person name="Park H.-J."/>
            <person name="Ramirez L."/>
            <person name="Alfaro M."/>
            <person name="Sun H."/>
            <person name="Tritt A."/>
            <person name="Yoshinaga Y."/>
            <person name="Zwiers L.-H."/>
            <person name="Turgeon B."/>
            <person name="Goodwin S."/>
            <person name="Spatafora J."/>
            <person name="Crous P."/>
            <person name="Grigoriev I."/>
        </authorList>
    </citation>
    <scope>NUCLEOTIDE SEQUENCE</scope>
    <source>
        <strain evidence="2">CBS 116435</strain>
    </source>
</reference>
<proteinExistence type="predicted"/>